<dbReference type="PANTHER" id="PTHR34281:SF2">
    <property type="entry name" value="PROTEIN EARLY FLOWERING 3"/>
    <property type="match status" value="1"/>
</dbReference>
<feature type="region of interest" description="Disordered" evidence="1">
    <location>
        <begin position="357"/>
        <end position="422"/>
    </location>
</feature>
<dbReference type="EMBL" id="BSYO01000007">
    <property type="protein sequence ID" value="GMH06960.1"/>
    <property type="molecule type" value="Genomic_DNA"/>
</dbReference>
<proteinExistence type="predicted"/>
<evidence type="ECO:0000313" key="3">
    <source>
        <dbReference type="Proteomes" id="UP001279734"/>
    </source>
</evidence>
<accession>A0AAD3XJQ8</accession>
<feature type="compositionally biased region" description="Polar residues" evidence="1">
    <location>
        <begin position="400"/>
        <end position="420"/>
    </location>
</feature>
<sequence>MKRGKDDEKFMGPMFPRLHVNDTEKGGPRAPPRNKMALYEQLTIPSHRYNPGVVPLNPNSNNNFARSASTSQGSSHVRSMCFPFDQPPLAPSHPTNKLQIHHSDEVNVSPLLAQDDQIKKSVDDDDFMVPIFSQPGMNHFSDQCHSTINGGKNMPSGISNACDKEANQRNSADCTSRQDIRTQYINNSIELVSNVDFAVKDASDFPATNQGHQAKNILGRSKDIEKGIGSTMECNSHATPGKISPNEVNNDSKSCRDENHVSLQRINLDRGDDVSETSIVDSISSLDISPDDVVEIIGLKHFWKARRAIVNQQRVFAVQVFELHRLIKVQKLIAESPNLLLEDSALMGKSSLMNSPVNKFPPDNAVKTSACTTEKNDDSENRSHKMEASVRNEFGKSLIPSPQNSLQPSNYRPSSQNPSSVPLKDDTKMIPWCLPQPAGYQWWVPVMCPSVGLINKSYPGHGFMGPVCGGCGPLDPTVFGNFFNAAYRFPAPHCREGIGFLPSVPFSGQGYFPAYGMPLMNPDILGSAVEQMTQISGCNPNAQMGQFQTSCNMPSQKSGNIALPVPMQATKDGNLQGSAGSSSSSIQQAQGVGMGGIAGGDVLPLFHTAPTAQVSDGAPQPCDWDQPSRVIRVVPRNPRSATESATRILRYIQEEREQQESQ</sequence>
<protein>
    <submittedName>
        <fullName evidence="2">Uncharacterized protein</fullName>
    </submittedName>
</protein>
<dbReference type="AlphaFoldDB" id="A0AAD3XJQ8"/>
<evidence type="ECO:0000313" key="2">
    <source>
        <dbReference type="EMBL" id="GMH06960.1"/>
    </source>
</evidence>
<feature type="compositionally biased region" description="Basic and acidic residues" evidence="1">
    <location>
        <begin position="1"/>
        <end position="10"/>
    </location>
</feature>
<reference evidence="2" key="1">
    <citation type="submission" date="2023-05" db="EMBL/GenBank/DDBJ databases">
        <title>Nepenthes gracilis genome sequencing.</title>
        <authorList>
            <person name="Fukushima K."/>
        </authorList>
    </citation>
    <scope>NUCLEOTIDE SEQUENCE</scope>
    <source>
        <strain evidence="2">SING2019-196</strain>
    </source>
</reference>
<keyword evidence="3" id="KW-1185">Reference proteome</keyword>
<dbReference type="InterPro" id="IPR039319">
    <property type="entry name" value="ELF3-like"/>
</dbReference>
<dbReference type="Proteomes" id="UP001279734">
    <property type="component" value="Unassembled WGS sequence"/>
</dbReference>
<feature type="region of interest" description="Disordered" evidence="1">
    <location>
        <begin position="1"/>
        <end position="33"/>
    </location>
</feature>
<evidence type="ECO:0000256" key="1">
    <source>
        <dbReference type="SAM" id="MobiDB-lite"/>
    </source>
</evidence>
<dbReference type="GO" id="GO:2000028">
    <property type="term" value="P:regulation of photoperiodism, flowering"/>
    <property type="evidence" value="ECO:0007669"/>
    <property type="project" value="InterPro"/>
</dbReference>
<dbReference type="PANTHER" id="PTHR34281">
    <property type="entry name" value="PROTEIN EARLY FLOWERING 3"/>
    <property type="match status" value="1"/>
</dbReference>
<comment type="caution">
    <text evidence="2">The sequence shown here is derived from an EMBL/GenBank/DDBJ whole genome shotgun (WGS) entry which is preliminary data.</text>
</comment>
<feature type="region of interest" description="Disordered" evidence="1">
    <location>
        <begin position="235"/>
        <end position="255"/>
    </location>
</feature>
<organism evidence="2 3">
    <name type="scientific">Nepenthes gracilis</name>
    <name type="common">Slender pitcher plant</name>
    <dbReference type="NCBI Taxonomy" id="150966"/>
    <lineage>
        <taxon>Eukaryota</taxon>
        <taxon>Viridiplantae</taxon>
        <taxon>Streptophyta</taxon>
        <taxon>Embryophyta</taxon>
        <taxon>Tracheophyta</taxon>
        <taxon>Spermatophyta</taxon>
        <taxon>Magnoliopsida</taxon>
        <taxon>eudicotyledons</taxon>
        <taxon>Gunneridae</taxon>
        <taxon>Pentapetalae</taxon>
        <taxon>Caryophyllales</taxon>
        <taxon>Nepenthaceae</taxon>
        <taxon>Nepenthes</taxon>
    </lineage>
</organism>
<feature type="compositionally biased region" description="Basic and acidic residues" evidence="1">
    <location>
        <begin position="374"/>
        <end position="394"/>
    </location>
</feature>
<gene>
    <name evidence="2" type="ORF">Nepgr_008800</name>
</gene>
<name>A0AAD3XJQ8_NEPGR</name>